<dbReference type="InterPro" id="IPR014036">
    <property type="entry name" value="DeoR-like_C"/>
</dbReference>
<dbReference type="KEGG" id="cgo:Corgl_0479"/>
<dbReference type="Proteomes" id="UP000006851">
    <property type="component" value="Chromosome"/>
</dbReference>
<dbReference type="AlphaFoldDB" id="F2N7C2"/>
<evidence type="ECO:0000256" key="1">
    <source>
        <dbReference type="ARBA" id="ARBA00023015"/>
    </source>
</evidence>
<dbReference type="PANTHER" id="PTHR30363">
    <property type="entry name" value="HTH-TYPE TRANSCRIPTIONAL REGULATOR SRLR-RELATED"/>
    <property type="match status" value="1"/>
</dbReference>
<keyword evidence="2" id="KW-0238">DNA-binding</keyword>
<dbReference type="RefSeq" id="WP_013708340.1">
    <property type="nucleotide sequence ID" value="NC_015389.1"/>
</dbReference>
<feature type="domain" description="HTH deoR-type" evidence="4">
    <location>
        <begin position="8"/>
        <end position="63"/>
    </location>
</feature>
<dbReference type="Pfam" id="PF08220">
    <property type="entry name" value="HTH_DeoR"/>
    <property type="match status" value="1"/>
</dbReference>
<dbReference type="InterPro" id="IPR036390">
    <property type="entry name" value="WH_DNA-bd_sf"/>
</dbReference>
<dbReference type="Gene3D" id="1.10.10.10">
    <property type="entry name" value="Winged helix-like DNA-binding domain superfamily/Winged helix DNA-binding domain"/>
    <property type="match status" value="1"/>
</dbReference>
<dbReference type="InterPro" id="IPR050313">
    <property type="entry name" value="Carb_Metab_HTH_regulators"/>
</dbReference>
<gene>
    <name evidence="5" type="ordered locus">Corgl_0479</name>
</gene>
<dbReference type="SMART" id="SM01134">
    <property type="entry name" value="DeoRC"/>
    <property type="match status" value="1"/>
</dbReference>
<dbReference type="Pfam" id="PF00455">
    <property type="entry name" value="DeoRC"/>
    <property type="match status" value="1"/>
</dbReference>
<dbReference type="STRING" id="700015.Corgl_0479"/>
<dbReference type="PRINTS" id="PR00037">
    <property type="entry name" value="HTHLACR"/>
</dbReference>
<dbReference type="PANTHER" id="PTHR30363:SF44">
    <property type="entry name" value="AGA OPERON TRANSCRIPTIONAL REPRESSOR-RELATED"/>
    <property type="match status" value="1"/>
</dbReference>
<dbReference type="InterPro" id="IPR036388">
    <property type="entry name" value="WH-like_DNA-bd_sf"/>
</dbReference>
<dbReference type="SMART" id="SM00420">
    <property type="entry name" value="HTH_DEOR"/>
    <property type="match status" value="1"/>
</dbReference>
<dbReference type="InterPro" id="IPR037171">
    <property type="entry name" value="NagB/RpiA_transferase-like"/>
</dbReference>
<dbReference type="SUPFAM" id="SSF46785">
    <property type="entry name" value="Winged helix' DNA-binding domain"/>
    <property type="match status" value="1"/>
</dbReference>
<dbReference type="InterPro" id="IPR001034">
    <property type="entry name" value="DeoR_HTH"/>
</dbReference>
<evidence type="ECO:0000313" key="6">
    <source>
        <dbReference type="Proteomes" id="UP000006851"/>
    </source>
</evidence>
<evidence type="ECO:0000259" key="4">
    <source>
        <dbReference type="PROSITE" id="PS51000"/>
    </source>
</evidence>
<keyword evidence="1" id="KW-0805">Transcription regulation</keyword>
<protein>
    <submittedName>
        <fullName evidence="5">Transcriptional regulator, DeoR family</fullName>
    </submittedName>
</protein>
<dbReference type="Gene3D" id="3.40.50.1360">
    <property type="match status" value="1"/>
</dbReference>
<dbReference type="InterPro" id="IPR018356">
    <property type="entry name" value="Tscrpt_reg_HTH_DeoR_CS"/>
</dbReference>
<organism evidence="5 6">
    <name type="scientific">Coriobacterium glomerans (strain ATCC 49209 / DSM 20642 / JCM 10262 / PW2)</name>
    <dbReference type="NCBI Taxonomy" id="700015"/>
    <lineage>
        <taxon>Bacteria</taxon>
        <taxon>Bacillati</taxon>
        <taxon>Actinomycetota</taxon>
        <taxon>Coriobacteriia</taxon>
        <taxon>Coriobacteriales</taxon>
        <taxon>Coriobacteriaceae</taxon>
        <taxon>Coriobacterium</taxon>
    </lineage>
</organism>
<evidence type="ECO:0000256" key="3">
    <source>
        <dbReference type="ARBA" id="ARBA00023163"/>
    </source>
</evidence>
<keyword evidence="3" id="KW-0804">Transcription</keyword>
<dbReference type="PROSITE" id="PS00894">
    <property type="entry name" value="HTH_DEOR_1"/>
    <property type="match status" value="1"/>
</dbReference>
<keyword evidence="6" id="KW-1185">Reference proteome</keyword>
<dbReference type="PROSITE" id="PS51000">
    <property type="entry name" value="HTH_DEOR_2"/>
    <property type="match status" value="1"/>
</dbReference>
<dbReference type="EMBL" id="CP002628">
    <property type="protein sequence ID" value="AEB06597.1"/>
    <property type="molecule type" value="Genomic_DNA"/>
</dbReference>
<dbReference type="eggNOG" id="COG1349">
    <property type="taxonomic scope" value="Bacteria"/>
</dbReference>
<evidence type="ECO:0000313" key="5">
    <source>
        <dbReference type="EMBL" id="AEB06597.1"/>
    </source>
</evidence>
<dbReference type="HOGENOM" id="CLU_060699_1_1_11"/>
<dbReference type="OrthoDB" id="7688673at2"/>
<dbReference type="GO" id="GO:0003700">
    <property type="term" value="F:DNA-binding transcription factor activity"/>
    <property type="evidence" value="ECO:0007669"/>
    <property type="project" value="InterPro"/>
</dbReference>
<sequence>MKQTRSFVTQRREDILQTLRRAGRIGVGLLAEQMGVSPLTIRRDLDSLEKTGLIYRRYGEAVLADDAADRAASARHRAMSAIARAAAALVSDHELLFINTSETALMVIAHIAARDVTIVTNSSATHELSVPPSATVLVTGGEIRPPRGVLSGEFALANIRSVSATTCFVGCAGISTATGVTSCAQQEATVNSLMVERADHVVLLADASKIGAEAGFTYAALDRIDLLITDETASDADVRVLSASGVAEVRRVPIEPCPLSKTDRI</sequence>
<dbReference type="GO" id="GO:0003677">
    <property type="term" value="F:DNA binding"/>
    <property type="evidence" value="ECO:0007669"/>
    <property type="project" value="UniProtKB-KW"/>
</dbReference>
<name>F2N7C2_CORGP</name>
<accession>F2N7C2</accession>
<reference evidence="6" key="1">
    <citation type="journal article" date="2013" name="Stand. Genomic Sci.">
        <title>Complete genome sequence of Coriobacterium glomerans type strain (PW2(T)) from the midgut of Pyrrhocoris apterus L. (red soldier bug).</title>
        <authorList>
            <person name="Stackebrandt E."/>
            <person name="Zeytun A."/>
            <person name="Lapidus A."/>
            <person name="Nolan M."/>
            <person name="Lucas S."/>
            <person name="Hammon N."/>
            <person name="Deshpande S."/>
            <person name="Cheng J.F."/>
            <person name="Tapia R."/>
            <person name="Goodwin L.A."/>
            <person name="Pitluck S."/>
            <person name="Liolios K."/>
            <person name="Pagani I."/>
            <person name="Ivanova N."/>
            <person name="Mavromatis K."/>
            <person name="Mikhailova N."/>
            <person name="Huntemann M."/>
            <person name="Pati A."/>
            <person name="Chen A."/>
            <person name="Palaniappan K."/>
            <person name="Chang Y.J."/>
            <person name="Land M."/>
            <person name="Hauser L."/>
            <person name="Rohde M."/>
            <person name="Pukall R."/>
            <person name="Goker M."/>
            <person name="Detter J.C."/>
            <person name="Woyke T."/>
            <person name="Bristow J."/>
            <person name="Eisen J.A."/>
            <person name="Markowitz V."/>
            <person name="Hugenholtz P."/>
            <person name="Kyrpides N.C."/>
            <person name="Klenk H.P."/>
        </authorList>
    </citation>
    <scope>NUCLEOTIDE SEQUENCE</scope>
    <source>
        <strain evidence="6">ATCC 49209 / DSM 20642 / JCM 10262 / PW2</strain>
    </source>
</reference>
<evidence type="ECO:0000256" key="2">
    <source>
        <dbReference type="ARBA" id="ARBA00023125"/>
    </source>
</evidence>
<proteinExistence type="predicted"/>
<dbReference type="SUPFAM" id="SSF100950">
    <property type="entry name" value="NagB/RpiA/CoA transferase-like"/>
    <property type="match status" value="1"/>
</dbReference>